<keyword evidence="2" id="KW-0326">Glycosidase</keyword>
<dbReference type="RefSeq" id="WP_168961159.1">
    <property type="nucleotide sequence ID" value="NZ_JABAEW010000001.1"/>
</dbReference>
<evidence type="ECO:0000313" key="6">
    <source>
        <dbReference type="Proteomes" id="UP000576225"/>
    </source>
</evidence>
<keyword evidence="1" id="KW-0378">Hydrolase</keyword>
<evidence type="ECO:0000259" key="4">
    <source>
        <dbReference type="Pfam" id="PF02449"/>
    </source>
</evidence>
<feature type="chain" id="PRO_5032327808" description="Glycoside hydrolase family 42 N-terminal domain-containing protein" evidence="3">
    <location>
        <begin position="23"/>
        <end position="714"/>
    </location>
</feature>
<dbReference type="GO" id="GO:0005975">
    <property type="term" value="P:carbohydrate metabolic process"/>
    <property type="evidence" value="ECO:0007669"/>
    <property type="project" value="InterPro"/>
</dbReference>
<comment type="caution">
    <text evidence="5">The sequence shown here is derived from an EMBL/GenBank/DDBJ whole genome shotgun (WGS) entry which is preliminary data.</text>
</comment>
<keyword evidence="3" id="KW-0732">Signal</keyword>
<dbReference type="Pfam" id="PF02449">
    <property type="entry name" value="Glyco_hydro_42"/>
    <property type="match status" value="1"/>
</dbReference>
<dbReference type="EMBL" id="JABAEW010000001">
    <property type="protein sequence ID" value="NMD85050.1"/>
    <property type="molecule type" value="Genomic_DNA"/>
</dbReference>
<proteinExistence type="predicted"/>
<dbReference type="InterPro" id="IPR013529">
    <property type="entry name" value="Glyco_hydro_42_N"/>
</dbReference>
<dbReference type="SUPFAM" id="SSF51445">
    <property type="entry name" value="(Trans)glycosidases"/>
    <property type="match status" value="1"/>
</dbReference>
<name>A0A848ATW1_9BACT</name>
<evidence type="ECO:0000256" key="2">
    <source>
        <dbReference type="ARBA" id="ARBA00023295"/>
    </source>
</evidence>
<evidence type="ECO:0000256" key="3">
    <source>
        <dbReference type="SAM" id="SignalP"/>
    </source>
</evidence>
<sequence length="714" mass="80228">MMKFLFVLLLFCLLHASREASGLELGNVRAMFGGEGVVAGRKLELTIPAEPAGRWPGVALTPEGGGRFDFNGCREFRAEVSNLNAFPAQLQVEIVRLKRGSGKKEIFLNKISGGIGLAPGERAMLRVPLIRSRESGFAPQGLRCAFEGFNCRENHLPADGMVDEIRFFVKDPCQAKRFRIGNLHLAEKTAPLPEALESAETFYPCLDRFGQYRHSDWPGKLKDVSEWKIRAADEERDLAAHPAPAERTRFGGWTGGPQLEATGGFRVEKYRGKWFFADPEGRLFWLFGVNRCDLSEATGVTRREHCFEALPPRCRANEWTYYAYPGALRLGFYKGSRPRSVMQVSFLGLNLMRKLGVADPEADGRKTAYDYACRRIPERLRSWGFNAFGNSCSQQIVRAGRMPYAHTAHQTRCPQIAGAHGNWANFDDVFSPDYAGLLARNLKQDFGEALQDPYCIGLYVHNEIGWGRDDADLARGVLRSPASQPAKQEFRRMLEKKYGSIGRLNAVWKTEYPSWEAFLFSAAVPADRDAWADLNAFNMRLVHTYFASVRQAMREIAPGKLYLGCRFTNNYRNSIVRIAAEYCDVLSFNFYKYSIGTFRLPKGIDKPVIIGEFHFGTPGYGPEWAGLCAVAGQEERARAFDRYVRSALYNPEIVGVQYFQLYDQPALGRTLDGENGQVGFLDVTDTPYPAMVEASRRLGGRLYRERLSAVPAGK</sequence>
<feature type="signal peptide" evidence="3">
    <location>
        <begin position="1"/>
        <end position="22"/>
    </location>
</feature>
<protein>
    <recommendedName>
        <fullName evidence="4">Glycoside hydrolase family 42 N-terminal domain-containing protein</fullName>
    </recommendedName>
</protein>
<dbReference type="Proteomes" id="UP000576225">
    <property type="component" value="Unassembled WGS sequence"/>
</dbReference>
<reference evidence="5 6" key="1">
    <citation type="submission" date="2020-04" db="EMBL/GenBank/DDBJ databases">
        <authorList>
            <person name="Hitch T.C.A."/>
            <person name="Wylensek D."/>
            <person name="Clavel T."/>
        </authorList>
    </citation>
    <scope>NUCLEOTIDE SEQUENCE [LARGE SCALE GENOMIC DNA]</scope>
    <source>
        <strain evidence="5 6">COR2-253-APC-1A</strain>
    </source>
</reference>
<accession>A0A848ATW1</accession>
<evidence type="ECO:0000256" key="1">
    <source>
        <dbReference type="ARBA" id="ARBA00022801"/>
    </source>
</evidence>
<organism evidence="5 6">
    <name type="scientific">Victivallis vadensis</name>
    <dbReference type="NCBI Taxonomy" id="172901"/>
    <lineage>
        <taxon>Bacteria</taxon>
        <taxon>Pseudomonadati</taxon>
        <taxon>Lentisphaerota</taxon>
        <taxon>Lentisphaeria</taxon>
        <taxon>Victivallales</taxon>
        <taxon>Victivallaceae</taxon>
        <taxon>Victivallis</taxon>
    </lineage>
</organism>
<dbReference type="AlphaFoldDB" id="A0A848ATW1"/>
<feature type="domain" description="Glycoside hydrolase family 42 N-terminal" evidence="4">
    <location>
        <begin position="482"/>
        <end position="591"/>
    </location>
</feature>
<gene>
    <name evidence="5" type="ORF">HF882_00480</name>
</gene>
<dbReference type="GO" id="GO:0004565">
    <property type="term" value="F:beta-galactosidase activity"/>
    <property type="evidence" value="ECO:0007669"/>
    <property type="project" value="InterPro"/>
</dbReference>
<dbReference type="GO" id="GO:0009341">
    <property type="term" value="C:beta-galactosidase complex"/>
    <property type="evidence" value="ECO:0007669"/>
    <property type="project" value="InterPro"/>
</dbReference>
<dbReference type="InterPro" id="IPR017853">
    <property type="entry name" value="GH"/>
</dbReference>
<evidence type="ECO:0000313" key="5">
    <source>
        <dbReference type="EMBL" id="NMD85050.1"/>
    </source>
</evidence>
<dbReference type="Gene3D" id="3.20.20.80">
    <property type="entry name" value="Glycosidases"/>
    <property type="match status" value="1"/>
</dbReference>